<evidence type="ECO:0000256" key="5">
    <source>
        <dbReference type="ARBA" id="ARBA00023136"/>
    </source>
</evidence>
<comment type="similarity">
    <text evidence="2">Belongs to the plant DMP1 protein family.</text>
</comment>
<dbReference type="GO" id="GO:0016020">
    <property type="term" value="C:membrane"/>
    <property type="evidence" value="ECO:0007669"/>
    <property type="project" value="UniProtKB-SubCell"/>
</dbReference>
<evidence type="ECO:0000256" key="1">
    <source>
        <dbReference type="ARBA" id="ARBA00004141"/>
    </source>
</evidence>
<dbReference type="GO" id="GO:0005737">
    <property type="term" value="C:cytoplasm"/>
    <property type="evidence" value="ECO:0007669"/>
    <property type="project" value="UniProtKB-ARBA"/>
</dbReference>
<feature type="transmembrane region" description="Helical" evidence="6">
    <location>
        <begin position="62"/>
        <end position="81"/>
    </location>
</feature>
<keyword evidence="4 6" id="KW-1133">Transmembrane helix</keyword>
<evidence type="ECO:0000313" key="8">
    <source>
        <dbReference type="Proteomes" id="UP000824120"/>
    </source>
</evidence>
<comment type="subcellular location">
    <subcellularLocation>
        <location evidence="1">Membrane</location>
        <topology evidence="1">Multi-pass membrane protein</topology>
    </subcellularLocation>
</comment>
<gene>
    <name evidence="7" type="ORF">H5410_011438</name>
</gene>
<dbReference type="InterPro" id="IPR007770">
    <property type="entry name" value="DMP"/>
</dbReference>
<dbReference type="AlphaFoldDB" id="A0A9J6APE0"/>
<accession>A0A9J6APE0</accession>
<protein>
    <submittedName>
        <fullName evidence="7">Uncharacterized protein</fullName>
    </submittedName>
</protein>
<sequence>MHRRSTIQIDIQTPPLSALAPPGCRRGKVLAGASNLILPTGTVQTFQTLIPSFTDGVITHKYLTLGLIIICAAAACFFSSFTNSFIDQNGKIHYGIARVSERLLRMSKDALKEYLRSYSLKRMDFIRALVSLIDGLLDVCNR</sequence>
<dbReference type="Pfam" id="PF05078">
    <property type="entry name" value="DUF679"/>
    <property type="match status" value="1"/>
</dbReference>
<evidence type="ECO:0000256" key="3">
    <source>
        <dbReference type="ARBA" id="ARBA00022692"/>
    </source>
</evidence>
<organism evidence="7 8">
    <name type="scientific">Solanum commersonii</name>
    <name type="common">Commerson's wild potato</name>
    <name type="synonym">Commerson's nightshade</name>
    <dbReference type="NCBI Taxonomy" id="4109"/>
    <lineage>
        <taxon>Eukaryota</taxon>
        <taxon>Viridiplantae</taxon>
        <taxon>Streptophyta</taxon>
        <taxon>Embryophyta</taxon>
        <taxon>Tracheophyta</taxon>
        <taxon>Spermatophyta</taxon>
        <taxon>Magnoliopsida</taxon>
        <taxon>eudicotyledons</taxon>
        <taxon>Gunneridae</taxon>
        <taxon>Pentapetalae</taxon>
        <taxon>asterids</taxon>
        <taxon>lamiids</taxon>
        <taxon>Solanales</taxon>
        <taxon>Solanaceae</taxon>
        <taxon>Solanoideae</taxon>
        <taxon>Solaneae</taxon>
        <taxon>Solanum</taxon>
    </lineage>
</organism>
<keyword evidence="5 6" id="KW-0472">Membrane</keyword>
<dbReference type="EMBL" id="JACXVP010000002">
    <property type="protein sequence ID" value="KAG5626220.1"/>
    <property type="molecule type" value="Genomic_DNA"/>
</dbReference>
<dbReference type="GO" id="GO:0010256">
    <property type="term" value="P:endomembrane system organization"/>
    <property type="evidence" value="ECO:0007669"/>
    <property type="project" value="TreeGrafter"/>
</dbReference>
<proteinExistence type="inferred from homology"/>
<dbReference type="Proteomes" id="UP000824120">
    <property type="component" value="Chromosome 2"/>
</dbReference>
<comment type="caution">
    <text evidence="7">The sequence shown here is derived from an EMBL/GenBank/DDBJ whole genome shotgun (WGS) entry which is preliminary data.</text>
</comment>
<reference evidence="7 8" key="1">
    <citation type="submission" date="2020-09" db="EMBL/GenBank/DDBJ databases">
        <title>De no assembly of potato wild relative species, Solanum commersonii.</title>
        <authorList>
            <person name="Cho K."/>
        </authorList>
    </citation>
    <scope>NUCLEOTIDE SEQUENCE [LARGE SCALE GENOMIC DNA]</scope>
    <source>
        <strain evidence="7">LZ3.2</strain>
        <tissue evidence="7">Leaf</tissue>
    </source>
</reference>
<evidence type="ECO:0000313" key="7">
    <source>
        <dbReference type="EMBL" id="KAG5626220.1"/>
    </source>
</evidence>
<evidence type="ECO:0000256" key="6">
    <source>
        <dbReference type="SAM" id="Phobius"/>
    </source>
</evidence>
<keyword evidence="3 6" id="KW-0812">Transmembrane</keyword>
<keyword evidence="8" id="KW-1185">Reference proteome</keyword>
<dbReference type="PANTHER" id="PTHR31621">
    <property type="entry name" value="PROTEIN DMP3"/>
    <property type="match status" value="1"/>
</dbReference>
<evidence type="ECO:0000256" key="2">
    <source>
        <dbReference type="ARBA" id="ARBA00008707"/>
    </source>
</evidence>
<name>A0A9J6APE0_SOLCO</name>
<dbReference type="PANTHER" id="PTHR31621:SF5">
    <property type="entry name" value="PROTEIN DMP10"/>
    <property type="match status" value="1"/>
</dbReference>
<dbReference type="OrthoDB" id="657601at2759"/>
<evidence type="ECO:0000256" key="4">
    <source>
        <dbReference type="ARBA" id="ARBA00022989"/>
    </source>
</evidence>